<gene>
    <name evidence="1" type="ORF">TWF718_002804</name>
</gene>
<dbReference type="EMBL" id="JAVHNR010000011">
    <property type="protein sequence ID" value="KAK6330607.1"/>
    <property type="molecule type" value="Genomic_DNA"/>
</dbReference>
<dbReference type="AlphaFoldDB" id="A0AAN8MEV4"/>
<dbReference type="Proteomes" id="UP001313282">
    <property type="component" value="Unassembled WGS sequence"/>
</dbReference>
<organism evidence="1 2">
    <name type="scientific">Orbilia javanica</name>
    <dbReference type="NCBI Taxonomy" id="47235"/>
    <lineage>
        <taxon>Eukaryota</taxon>
        <taxon>Fungi</taxon>
        <taxon>Dikarya</taxon>
        <taxon>Ascomycota</taxon>
        <taxon>Pezizomycotina</taxon>
        <taxon>Orbiliomycetes</taxon>
        <taxon>Orbiliales</taxon>
        <taxon>Orbiliaceae</taxon>
        <taxon>Orbilia</taxon>
    </lineage>
</organism>
<proteinExistence type="predicted"/>
<evidence type="ECO:0000313" key="1">
    <source>
        <dbReference type="EMBL" id="KAK6330607.1"/>
    </source>
</evidence>
<evidence type="ECO:0000313" key="2">
    <source>
        <dbReference type="Proteomes" id="UP001313282"/>
    </source>
</evidence>
<keyword evidence="2" id="KW-1185">Reference proteome</keyword>
<reference evidence="1 2" key="1">
    <citation type="submission" date="2019-10" db="EMBL/GenBank/DDBJ databases">
        <authorList>
            <person name="Palmer J.M."/>
        </authorList>
    </citation>
    <scope>NUCLEOTIDE SEQUENCE [LARGE SCALE GENOMIC DNA]</scope>
    <source>
        <strain evidence="1 2">TWF718</strain>
    </source>
</reference>
<name>A0AAN8MEV4_9PEZI</name>
<accession>A0AAN8MEV4</accession>
<sequence>MANTLKKVKIEANSMNSVVGHLEPMRSVALATYPLVSEVWFVQTTRYSNFFSAYAETCQLFPNTQDLRVDYGTSTIHEPFSPGVTYRYIANLPKLRRAILPWPINGLGSSPEPTILAQDLQVFLLESRFRLLEYIDFVSAQCFSAIGMVCRVKPTRPQPTGFLTQQRFYTWGDSGF</sequence>
<comment type="caution">
    <text evidence="1">The sequence shown here is derived from an EMBL/GenBank/DDBJ whole genome shotgun (WGS) entry which is preliminary data.</text>
</comment>
<protein>
    <submittedName>
        <fullName evidence="1">Uncharacterized protein</fullName>
    </submittedName>
</protein>